<dbReference type="OrthoDB" id="8942007at2"/>
<sequence>MYVVDYPLTSIEPIHGPVPPGPLITRETLDLMRDQSRCRDQWLAEARACRDAAYAERERMQAESEAMRSAMLDEARAQATQHATQQAEEARRTALAQAIDWLVDEAAMERATVQSLERRIADAMVGALSNFVATLDIGERFAHRVAKTLPSLVRHGALVLHVPPVHHASVASALRRADIVLACEPDQALSGHRARLESEWVTLCIDLDADLSAVVDRLRVVPNLEVAYG</sequence>
<evidence type="ECO:0000313" key="1">
    <source>
        <dbReference type="EMBL" id="VVE19036.1"/>
    </source>
</evidence>
<gene>
    <name evidence="1" type="ORF">PPN31114_03051</name>
</gene>
<name>A0A5E4W5Y7_9BURK</name>
<protein>
    <submittedName>
        <fullName evidence="1">Type III secretion system apparatus protein</fullName>
    </submittedName>
</protein>
<dbReference type="RefSeq" id="WP_150680257.1">
    <property type="nucleotide sequence ID" value="NZ_CABPSK010000002.1"/>
</dbReference>
<reference evidence="1 2" key="1">
    <citation type="submission" date="2019-08" db="EMBL/GenBank/DDBJ databases">
        <authorList>
            <person name="Peeters C."/>
        </authorList>
    </citation>
    <scope>NUCLEOTIDE SEQUENCE [LARGE SCALE GENOMIC DNA]</scope>
    <source>
        <strain evidence="1 2">LMG 31114</strain>
    </source>
</reference>
<dbReference type="AlphaFoldDB" id="A0A5E4W5Y7"/>
<dbReference type="Proteomes" id="UP000366945">
    <property type="component" value="Unassembled WGS sequence"/>
</dbReference>
<organism evidence="1 2">
    <name type="scientific">Pandoraea pneumonica</name>
    <dbReference type="NCBI Taxonomy" id="2508299"/>
    <lineage>
        <taxon>Bacteria</taxon>
        <taxon>Pseudomonadati</taxon>
        <taxon>Pseudomonadota</taxon>
        <taxon>Betaproteobacteria</taxon>
        <taxon>Burkholderiales</taxon>
        <taxon>Burkholderiaceae</taxon>
        <taxon>Pandoraea</taxon>
    </lineage>
</organism>
<dbReference type="GeneID" id="300405067"/>
<evidence type="ECO:0000313" key="2">
    <source>
        <dbReference type="Proteomes" id="UP000366945"/>
    </source>
</evidence>
<keyword evidence="2" id="KW-1185">Reference proteome</keyword>
<dbReference type="EMBL" id="CABPSK010000002">
    <property type="protein sequence ID" value="VVE19036.1"/>
    <property type="molecule type" value="Genomic_DNA"/>
</dbReference>
<accession>A0A5E4W5Y7</accession>
<proteinExistence type="predicted"/>